<accession>A0A0G4HED7</accession>
<dbReference type="InterPro" id="IPR027038">
    <property type="entry name" value="RanGap"/>
</dbReference>
<keyword evidence="3" id="KW-0677">Repeat</keyword>
<organism evidence="4">
    <name type="scientific">Chromera velia CCMP2878</name>
    <dbReference type="NCBI Taxonomy" id="1169474"/>
    <lineage>
        <taxon>Eukaryota</taxon>
        <taxon>Sar</taxon>
        <taxon>Alveolata</taxon>
        <taxon>Colpodellida</taxon>
        <taxon>Chromeraceae</taxon>
        <taxon>Chromera</taxon>
    </lineage>
</organism>
<keyword evidence="2" id="KW-0433">Leucine-rich repeat</keyword>
<dbReference type="GO" id="GO:0005096">
    <property type="term" value="F:GTPase activator activity"/>
    <property type="evidence" value="ECO:0007669"/>
    <property type="project" value="UniProtKB-KW"/>
</dbReference>
<dbReference type="GO" id="GO:0006913">
    <property type="term" value="P:nucleocytoplasmic transport"/>
    <property type="evidence" value="ECO:0007669"/>
    <property type="project" value="TreeGrafter"/>
</dbReference>
<dbReference type="Pfam" id="PF13516">
    <property type="entry name" value="LRR_6"/>
    <property type="match status" value="1"/>
</dbReference>
<dbReference type="InterPro" id="IPR001611">
    <property type="entry name" value="Leu-rich_rpt"/>
</dbReference>
<dbReference type="GO" id="GO:0031267">
    <property type="term" value="F:small GTPase binding"/>
    <property type="evidence" value="ECO:0007669"/>
    <property type="project" value="TreeGrafter"/>
</dbReference>
<gene>
    <name evidence="4" type="ORF">Cvel_26742</name>
</gene>
<reference evidence="4" key="1">
    <citation type="submission" date="2014-11" db="EMBL/GenBank/DDBJ databases">
        <authorList>
            <person name="Otto D Thomas"/>
            <person name="Naeem Raeece"/>
        </authorList>
    </citation>
    <scope>NUCLEOTIDE SEQUENCE</scope>
</reference>
<dbReference type="PANTHER" id="PTHR24113">
    <property type="entry name" value="RAN GTPASE-ACTIVATING PROTEIN 1"/>
    <property type="match status" value="1"/>
</dbReference>
<keyword evidence="1" id="KW-0343">GTPase activation</keyword>
<dbReference type="SUPFAM" id="SSF52047">
    <property type="entry name" value="RNI-like"/>
    <property type="match status" value="1"/>
</dbReference>
<dbReference type="GO" id="GO:0005829">
    <property type="term" value="C:cytosol"/>
    <property type="evidence" value="ECO:0007669"/>
    <property type="project" value="TreeGrafter"/>
</dbReference>
<dbReference type="Gene3D" id="3.80.10.10">
    <property type="entry name" value="Ribonuclease Inhibitor"/>
    <property type="match status" value="2"/>
</dbReference>
<dbReference type="PANTHER" id="PTHR24113:SF12">
    <property type="entry name" value="RAN GTPASE-ACTIVATING PROTEIN 1"/>
    <property type="match status" value="1"/>
</dbReference>
<protein>
    <submittedName>
        <fullName evidence="4">Uncharacterized protein</fullName>
    </submittedName>
</protein>
<proteinExistence type="predicted"/>
<evidence type="ECO:0000313" key="4">
    <source>
        <dbReference type="EMBL" id="CEM42428.1"/>
    </source>
</evidence>
<sequence length="417" mass="46030">MLKKLMASDEWGRAALLLFFLKKRIQTGKGWLPIDDASLDKVDFSIDDVPDQHLPHFLWLVAPLIPNLAMTVKGPETAKGIGRALEGGCLESVTALALRGNIYFTEGAVFRGGALFPCPFPSLRTLTLDGMLLDEEGQAFTRILRQGRLPSLTALYLRNNELGKTRYEWVGGARRPVDTTGELKILTSAIGSACLSLQKLHLGNNPLTDKGARIVADDLSGLPNLKTLILEGVEIQHEGLKTIANCMARGGFSSLETLSIELKGIRGDYGLTGDYLSVHERLKSIAFFSPEKVNLFLDVLAKGGLKSLRSLQLSCHSIGLKNPSDGEPPRGVRRAKHWPGPFKGVICLLLRASTSSGVKSETKGFWLCWRPFAAVASRPFRTLTFVETRSECTRLGPSFWTRLMILWTRSRRRRSCL</sequence>
<dbReference type="VEuPathDB" id="CryptoDB:Cvel_26742"/>
<dbReference type="AlphaFoldDB" id="A0A0G4HED7"/>
<dbReference type="InterPro" id="IPR032675">
    <property type="entry name" value="LRR_dom_sf"/>
</dbReference>
<evidence type="ECO:0000256" key="2">
    <source>
        <dbReference type="ARBA" id="ARBA00022614"/>
    </source>
</evidence>
<name>A0A0G4HED7_9ALVE</name>
<dbReference type="GO" id="GO:0005634">
    <property type="term" value="C:nucleus"/>
    <property type="evidence" value="ECO:0007669"/>
    <property type="project" value="TreeGrafter"/>
</dbReference>
<evidence type="ECO:0000256" key="1">
    <source>
        <dbReference type="ARBA" id="ARBA00022468"/>
    </source>
</evidence>
<dbReference type="PhylomeDB" id="A0A0G4HED7"/>
<dbReference type="EMBL" id="CDMZ01002449">
    <property type="protein sequence ID" value="CEM42428.1"/>
    <property type="molecule type" value="Genomic_DNA"/>
</dbReference>
<evidence type="ECO:0000256" key="3">
    <source>
        <dbReference type="ARBA" id="ARBA00022737"/>
    </source>
</evidence>
<dbReference type="GO" id="GO:0048471">
    <property type="term" value="C:perinuclear region of cytoplasm"/>
    <property type="evidence" value="ECO:0007669"/>
    <property type="project" value="TreeGrafter"/>
</dbReference>